<accession>A0A8C4RSC9</accession>
<name>A0A8C4RSC9_ERPCA</name>
<keyword evidence="3" id="KW-1185">Reference proteome</keyword>
<dbReference type="AlphaFoldDB" id="A0A8C4RSC9"/>
<dbReference type="PANTHER" id="PTHR46731:SF1">
    <property type="entry name" value="F-BOX ONLY PROTEIN 15"/>
    <property type="match status" value="1"/>
</dbReference>
<dbReference type="InterPro" id="IPR036047">
    <property type="entry name" value="F-box-like_dom_sf"/>
</dbReference>
<organism evidence="2 3">
    <name type="scientific">Erpetoichthys calabaricus</name>
    <name type="common">Rope fish</name>
    <name type="synonym">Calamoichthys calabaricus</name>
    <dbReference type="NCBI Taxonomy" id="27687"/>
    <lineage>
        <taxon>Eukaryota</taxon>
        <taxon>Metazoa</taxon>
        <taxon>Chordata</taxon>
        <taxon>Craniata</taxon>
        <taxon>Vertebrata</taxon>
        <taxon>Euteleostomi</taxon>
        <taxon>Actinopterygii</taxon>
        <taxon>Polypteriformes</taxon>
        <taxon>Polypteridae</taxon>
        <taxon>Erpetoichthys</taxon>
    </lineage>
</organism>
<dbReference type="Ensembl" id="ENSECRT00000007015.1">
    <property type="protein sequence ID" value="ENSECRP00000006903.1"/>
    <property type="gene ID" value="ENSECRG00000004590.1"/>
</dbReference>
<dbReference type="Pfam" id="PF12937">
    <property type="entry name" value="F-box-like"/>
    <property type="match status" value="1"/>
</dbReference>
<reference evidence="2" key="1">
    <citation type="submission" date="2021-06" db="EMBL/GenBank/DDBJ databases">
        <authorList>
            <consortium name="Wellcome Sanger Institute Data Sharing"/>
        </authorList>
    </citation>
    <scope>NUCLEOTIDE SEQUENCE [LARGE SCALE GENOMIC DNA]</scope>
</reference>
<evidence type="ECO:0000259" key="1">
    <source>
        <dbReference type="PROSITE" id="PS50181"/>
    </source>
</evidence>
<dbReference type="Proteomes" id="UP000694620">
    <property type="component" value="Chromosome 6"/>
</dbReference>
<dbReference type="SMART" id="SM00256">
    <property type="entry name" value="FBOX"/>
    <property type="match status" value="1"/>
</dbReference>
<dbReference type="SUPFAM" id="SSF81383">
    <property type="entry name" value="F-box domain"/>
    <property type="match status" value="1"/>
</dbReference>
<dbReference type="InterPro" id="IPR001810">
    <property type="entry name" value="F-box_dom"/>
</dbReference>
<evidence type="ECO:0000313" key="2">
    <source>
        <dbReference type="Ensembl" id="ENSECRP00000006903.1"/>
    </source>
</evidence>
<sequence>MPKCILLKIVSYLDVSSLMSLSCVNKTFKELANSNAVWYEMYTSSLPTSRMWKRKDVEIAGETLGATSVYEKPDGFWKREYIRKIVINTRNKLKNQLKDINPYTGLPAKTKQVLRLEYMYVFNQKMIEHSNAYLFDSTITIFWNSVEYSCFDNITMIHLCGWPSLLSTYDLADHKSAVVIGSDKLIKVVLLPPGLLIGVWKVLAFFMASLHFHKLIEKCTLGTLSCPYTEPMKPPVYDDIDPENGLHGYKLHFELHDSRKQFISGCFYQLFCRKSKKINGFLRVSVIDIKDLSQHIAVSGRVGIKWNTEDSCFMDLTVLDEAQNPFWCVSTPVSLKSSHQSIAYDYVGQYYIVSFQDSCGKVQMELVWLEEQEQFFIINLVLYISTEKVNMHFGTQY</sequence>
<dbReference type="CDD" id="cd22093">
    <property type="entry name" value="F-box_FBXO15"/>
    <property type="match status" value="1"/>
</dbReference>
<protein>
    <submittedName>
        <fullName evidence="2">F-box protein 15</fullName>
    </submittedName>
</protein>
<gene>
    <name evidence="2" type="primary">fbxo15</name>
</gene>
<dbReference type="Gene3D" id="1.20.1280.50">
    <property type="match status" value="1"/>
</dbReference>
<proteinExistence type="predicted"/>
<evidence type="ECO:0000313" key="3">
    <source>
        <dbReference type="Proteomes" id="UP000694620"/>
    </source>
</evidence>
<reference evidence="2" key="3">
    <citation type="submission" date="2025-09" db="UniProtKB">
        <authorList>
            <consortium name="Ensembl"/>
        </authorList>
    </citation>
    <scope>IDENTIFICATION</scope>
</reference>
<dbReference type="GO" id="GO:0019005">
    <property type="term" value="C:SCF ubiquitin ligase complex"/>
    <property type="evidence" value="ECO:0007669"/>
    <property type="project" value="TreeGrafter"/>
</dbReference>
<reference evidence="2" key="2">
    <citation type="submission" date="2025-08" db="UniProtKB">
        <authorList>
            <consortium name="Ensembl"/>
        </authorList>
    </citation>
    <scope>IDENTIFICATION</scope>
</reference>
<dbReference type="GeneTree" id="ENSGT00390000017498"/>
<dbReference type="PANTHER" id="PTHR46731">
    <property type="entry name" value="F-BOX ONLY PROTEIN 15"/>
    <property type="match status" value="1"/>
</dbReference>
<feature type="domain" description="F-box" evidence="1">
    <location>
        <begin position="1"/>
        <end position="41"/>
    </location>
</feature>
<dbReference type="PROSITE" id="PS50181">
    <property type="entry name" value="FBOX"/>
    <property type="match status" value="1"/>
</dbReference>